<evidence type="ECO:0000256" key="2">
    <source>
        <dbReference type="SAM" id="MobiDB-lite"/>
    </source>
</evidence>
<organism evidence="4 5">
    <name type="scientific">Loxostege sticticalis</name>
    <name type="common">Beet webworm moth</name>
    <dbReference type="NCBI Taxonomy" id="481309"/>
    <lineage>
        <taxon>Eukaryota</taxon>
        <taxon>Metazoa</taxon>
        <taxon>Ecdysozoa</taxon>
        <taxon>Arthropoda</taxon>
        <taxon>Hexapoda</taxon>
        <taxon>Insecta</taxon>
        <taxon>Pterygota</taxon>
        <taxon>Neoptera</taxon>
        <taxon>Endopterygota</taxon>
        <taxon>Lepidoptera</taxon>
        <taxon>Glossata</taxon>
        <taxon>Ditrysia</taxon>
        <taxon>Pyraloidea</taxon>
        <taxon>Crambidae</taxon>
        <taxon>Pyraustinae</taxon>
        <taxon>Loxostege</taxon>
    </lineage>
</organism>
<proteinExistence type="predicted"/>
<gene>
    <name evidence="4" type="ORF">ABMA28_004230</name>
</gene>
<dbReference type="Pfam" id="PF16043">
    <property type="entry name" value="DUF4795"/>
    <property type="match status" value="1"/>
</dbReference>
<name>A0ABD0SUQ2_LOXSC</name>
<feature type="region of interest" description="Disordered" evidence="2">
    <location>
        <begin position="64"/>
        <end position="372"/>
    </location>
</feature>
<sequence>MTDLDEPNMSDTTLLVSVEDLINMAMGPSEKNVVNFKLIQTVLHILARNMRMLEQRVEIRITDEQKKEPRKGAVQEARKSRSPEKEGAKERSAKREIEKAERAALKEKEKEERAASKDRDRADRAVSMEREKAEKVEAKERKKEEKAAAKDKEKAAIAEYRESEKAEREAAKERERAERAASKEREKEERAASKEREKAERASSKEREKAEKAADKEREKAEKAAEKDKDKAEGASSKEREKAEKAAAKEREKAEKAAEKDKDKAERASSKEREKAEKAAEKEKEKAGKATEKDKDKAERASSKEREKPDKAAEKVQEKAAEKGDKAASKDKEKPAAKGKEKEDKAKVERRKEKVLVVEKGPTTRASESRRGSIEVVTRSQFDIVQNMVKELQQRAGPLPPPALPDNKKLMKDLAKGNASLNDTMQAMQVTARVRAAEKAIGRMGEMLTALAAAGALPADFVMEDIKFEPPEVGSDTTILVKYSPEKGTTRDGRDRKSVAIDPTTMPSEMSQTDDASLTSTGAAGAAGAGAAGAAGRPSVATATSRMSTATSGGLGRPSIASRASVLSGVAGVTHPEMDSAIRDLRDELTKTVQLMTTKATIVAETASASAKAVAEKLEIALKLDTRISTLNSLVSDYAEQLSGFDSGLTTQMSSFRDQLTQMQAELGAGLKQLEVVNNNAETAAVMELTERYEGLVADLDQTMNTHRALTTFQSQLGVELHSLVECVEMLREQKADRDEVLDGLRDKADNSRLAGLLTVAEFNMARQELEKRLDVCHDKFRRQENVWMTALKDLKHVTQTKAEIMQLLAARERAEQMLLELQERQERLAVILGEPKAAMLTRALARGAVCGSCMTPALMEPQDESYGAPPALPAVRPRPVGADDDEPCMPEWKPPEPPDNREHTCHRWCGGSHTLLSEAVTRERAPPVQLQEAPTKRYTGYGDDGRLYMLEEELQPCVECNKFPGQPPDEPAPAPPADGAGDQGPPPETI</sequence>
<dbReference type="PANTHER" id="PTHR45733:SF8">
    <property type="entry name" value="FORMIN-J"/>
    <property type="match status" value="1"/>
</dbReference>
<feature type="region of interest" description="Disordered" evidence="2">
    <location>
        <begin position="865"/>
        <end position="886"/>
    </location>
</feature>
<feature type="compositionally biased region" description="Low complexity" evidence="2">
    <location>
        <begin position="534"/>
        <end position="552"/>
    </location>
</feature>
<dbReference type="EMBL" id="JBEDNZ010000015">
    <property type="protein sequence ID" value="KAL0829468.1"/>
    <property type="molecule type" value="Genomic_DNA"/>
</dbReference>
<evidence type="ECO:0000313" key="4">
    <source>
        <dbReference type="EMBL" id="KAL0829468.1"/>
    </source>
</evidence>
<feature type="compositionally biased region" description="Basic and acidic residues" evidence="2">
    <location>
        <begin position="485"/>
        <end position="499"/>
    </location>
</feature>
<keyword evidence="1" id="KW-0175">Coiled coil</keyword>
<protein>
    <recommendedName>
        <fullName evidence="3">DUF4795 domain-containing protein</fullName>
    </recommendedName>
</protein>
<accession>A0ABD0SUQ2</accession>
<dbReference type="InterPro" id="IPR051144">
    <property type="entry name" value="Formin_homology_domain"/>
</dbReference>
<feature type="compositionally biased region" description="Basic and acidic residues" evidence="2">
    <location>
        <begin position="64"/>
        <end position="357"/>
    </location>
</feature>
<comment type="caution">
    <text evidence="4">The sequence shown here is derived from an EMBL/GenBank/DDBJ whole genome shotgun (WGS) entry which is preliminary data.</text>
</comment>
<reference evidence="4 5" key="1">
    <citation type="submission" date="2024-06" db="EMBL/GenBank/DDBJ databases">
        <title>A chromosome-level genome assembly of beet webworm, Loxostege sticticalis.</title>
        <authorList>
            <person name="Zhang Y."/>
        </authorList>
    </citation>
    <scope>NUCLEOTIDE SEQUENCE [LARGE SCALE GENOMIC DNA]</scope>
    <source>
        <strain evidence="4">AQ028</strain>
        <tissue evidence="4">Male pupae</tissue>
    </source>
</reference>
<dbReference type="PANTHER" id="PTHR45733">
    <property type="entry name" value="FORMIN-J"/>
    <property type="match status" value="1"/>
</dbReference>
<feature type="compositionally biased region" description="Polar residues" evidence="2">
    <location>
        <begin position="505"/>
        <end position="521"/>
    </location>
</feature>
<feature type="domain" description="DUF4795" evidence="3">
    <location>
        <begin position="680"/>
        <end position="874"/>
    </location>
</feature>
<dbReference type="InterPro" id="IPR032013">
    <property type="entry name" value="DUF4795"/>
</dbReference>
<evidence type="ECO:0000259" key="3">
    <source>
        <dbReference type="Pfam" id="PF16043"/>
    </source>
</evidence>
<evidence type="ECO:0000313" key="5">
    <source>
        <dbReference type="Proteomes" id="UP001549921"/>
    </source>
</evidence>
<feature type="compositionally biased region" description="Pro residues" evidence="2">
    <location>
        <begin position="966"/>
        <end position="977"/>
    </location>
</feature>
<evidence type="ECO:0000256" key="1">
    <source>
        <dbReference type="SAM" id="Coils"/>
    </source>
</evidence>
<dbReference type="Proteomes" id="UP001549921">
    <property type="component" value="Unassembled WGS sequence"/>
</dbReference>
<feature type="region of interest" description="Disordered" evidence="2">
    <location>
        <begin position="960"/>
        <end position="991"/>
    </location>
</feature>
<dbReference type="AlphaFoldDB" id="A0ABD0SUQ2"/>
<feature type="compositionally biased region" description="Low complexity" evidence="2">
    <location>
        <begin position="868"/>
        <end position="881"/>
    </location>
</feature>
<feature type="region of interest" description="Disordered" evidence="2">
    <location>
        <begin position="485"/>
        <end position="558"/>
    </location>
</feature>
<feature type="coiled-coil region" evidence="1">
    <location>
        <begin position="798"/>
        <end position="832"/>
    </location>
</feature>